<dbReference type="SUPFAM" id="SSF50129">
    <property type="entry name" value="GroES-like"/>
    <property type="match status" value="1"/>
</dbReference>
<dbReference type="Pfam" id="PF02801">
    <property type="entry name" value="Ketoacyl-synt_C"/>
    <property type="match status" value="1"/>
</dbReference>
<comment type="caution">
    <text evidence="12">The sequence shown here is derived from an EMBL/GenBank/DDBJ whole genome shotgun (WGS) entry which is preliminary data.</text>
</comment>
<dbReference type="InterPro" id="IPR057326">
    <property type="entry name" value="KR_dom"/>
</dbReference>
<evidence type="ECO:0000256" key="5">
    <source>
        <dbReference type="ARBA" id="ARBA00023268"/>
    </source>
</evidence>
<dbReference type="InterPro" id="IPR049551">
    <property type="entry name" value="PKS_DH_C"/>
</dbReference>
<dbReference type="Gene3D" id="3.90.180.10">
    <property type="entry name" value="Medium-chain alcohol dehydrogenases, catalytic domain"/>
    <property type="match status" value="1"/>
</dbReference>
<keyword evidence="4" id="KW-0521">NADP</keyword>
<dbReference type="PROSITE" id="PS52004">
    <property type="entry name" value="KS3_2"/>
    <property type="match status" value="1"/>
</dbReference>
<accession>A0ABS8IE18</accession>
<evidence type="ECO:0000259" key="9">
    <source>
        <dbReference type="PROSITE" id="PS50075"/>
    </source>
</evidence>
<gene>
    <name evidence="12" type="ORF">LC586_23520</name>
</gene>
<dbReference type="Pfam" id="PF08242">
    <property type="entry name" value="Methyltransf_12"/>
    <property type="match status" value="1"/>
</dbReference>
<dbReference type="Gene3D" id="3.10.129.10">
    <property type="entry name" value="Hotdog Thioesterase"/>
    <property type="match status" value="1"/>
</dbReference>
<dbReference type="InterPro" id="IPR001227">
    <property type="entry name" value="Ac_transferase_dom_sf"/>
</dbReference>
<protein>
    <submittedName>
        <fullName evidence="12">SDR family NAD(P)-dependent oxidoreductase</fullName>
    </submittedName>
</protein>
<keyword evidence="5" id="KW-0511">Multifunctional enzyme</keyword>
<keyword evidence="13" id="KW-1185">Reference proteome</keyword>
<feature type="domain" description="PKS/mFAS DH" evidence="11">
    <location>
        <begin position="1007"/>
        <end position="1284"/>
    </location>
</feature>
<evidence type="ECO:0000256" key="4">
    <source>
        <dbReference type="ARBA" id="ARBA00022857"/>
    </source>
</evidence>
<dbReference type="InterPro" id="IPR049900">
    <property type="entry name" value="PKS_mFAS_DH"/>
</dbReference>
<dbReference type="Gene3D" id="3.40.366.10">
    <property type="entry name" value="Malonyl-Coenzyme A Acyl Carrier Protein, domain 2"/>
    <property type="match status" value="1"/>
</dbReference>
<dbReference type="Gene3D" id="1.10.1200.10">
    <property type="entry name" value="ACP-like"/>
    <property type="match status" value="1"/>
</dbReference>
<dbReference type="InterPro" id="IPR006162">
    <property type="entry name" value="Ppantetheine_attach_site"/>
</dbReference>
<dbReference type="InterPro" id="IPR020841">
    <property type="entry name" value="PKS_Beta-ketoAc_synthase_dom"/>
</dbReference>
<dbReference type="InterPro" id="IPR050091">
    <property type="entry name" value="PKS_NRPS_Biosynth_Enz"/>
</dbReference>
<dbReference type="SUPFAM" id="SSF55048">
    <property type="entry name" value="Probable ACP-binding domain of malonyl-CoA ACP transacylase"/>
    <property type="match status" value="1"/>
</dbReference>
<dbReference type="SUPFAM" id="SSF47336">
    <property type="entry name" value="ACP-like"/>
    <property type="match status" value="1"/>
</dbReference>
<keyword evidence="8" id="KW-0175">Coiled coil</keyword>
<dbReference type="InterPro" id="IPR029063">
    <property type="entry name" value="SAM-dependent_MTases_sf"/>
</dbReference>
<dbReference type="InterPro" id="IPR049552">
    <property type="entry name" value="PKS_DH_N"/>
</dbReference>
<feature type="domain" description="Ketosynthase family 3 (KS3)" evidence="10">
    <location>
        <begin position="31"/>
        <end position="455"/>
    </location>
</feature>
<dbReference type="PROSITE" id="PS52019">
    <property type="entry name" value="PKS_MFAS_DH"/>
    <property type="match status" value="1"/>
</dbReference>
<evidence type="ECO:0000256" key="2">
    <source>
        <dbReference type="ARBA" id="ARBA00022553"/>
    </source>
</evidence>
<evidence type="ECO:0000313" key="13">
    <source>
        <dbReference type="Proteomes" id="UP001199525"/>
    </source>
</evidence>
<dbReference type="Pfam" id="PF08659">
    <property type="entry name" value="KR"/>
    <property type="match status" value="1"/>
</dbReference>
<feature type="region of interest" description="C-terminal hotdog fold" evidence="7">
    <location>
        <begin position="1140"/>
        <end position="1284"/>
    </location>
</feature>
<dbReference type="PANTHER" id="PTHR43775">
    <property type="entry name" value="FATTY ACID SYNTHASE"/>
    <property type="match status" value="1"/>
</dbReference>
<proteinExistence type="predicted"/>
<dbReference type="SMART" id="SM00825">
    <property type="entry name" value="PKS_KS"/>
    <property type="match status" value="1"/>
</dbReference>
<dbReference type="Gene3D" id="3.30.70.3290">
    <property type="match status" value="2"/>
</dbReference>
<dbReference type="PANTHER" id="PTHR43775:SF37">
    <property type="entry name" value="SI:DKEY-61P9.11"/>
    <property type="match status" value="1"/>
</dbReference>
<reference evidence="12 13" key="1">
    <citation type="journal article" date="2021" name="Microorganisms">
        <title>Genome Evolution of Filamentous Cyanobacterium Nostoc Species: From Facultative Symbiosis to Free Living.</title>
        <authorList>
            <person name="Huo D."/>
            <person name="Li H."/>
            <person name="Cai F."/>
            <person name="Guo X."/>
            <person name="Qiao Z."/>
            <person name="Wang W."/>
            <person name="Yu G."/>
            <person name="Li R."/>
        </authorList>
    </citation>
    <scope>NUCLEOTIDE SEQUENCE [LARGE SCALE GENOMIC DNA]</scope>
    <source>
        <strain evidence="12 13">CHAB 5714</strain>
    </source>
</reference>
<name>A0ABS8IE18_9NOSO</name>
<dbReference type="SMART" id="SM01294">
    <property type="entry name" value="PKS_PP_betabranch"/>
    <property type="match status" value="1"/>
</dbReference>
<evidence type="ECO:0000256" key="7">
    <source>
        <dbReference type="PROSITE-ProRule" id="PRU01363"/>
    </source>
</evidence>
<dbReference type="InterPro" id="IPR014031">
    <property type="entry name" value="Ketoacyl_synth_C"/>
</dbReference>
<evidence type="ECO:0000256" key="8">
    <source>
        <dbReference type="SAM" id="Coils"/>
    </source>
</evidence>
<dbReference type="Proteomes" id="UP001199525">
    <property type="component" value="Unassembled WGS sequence"/>
</dbReference>
<dbReference type="InterPro" id="IPR009081">
    <property type="entry name" value="PP-bd_ACP"/>
</dbReference>
<dbReference type="SMART" id="SM00823">
    <property type="entry name" value="PKS_PP"/>
    <property type="match status" value="1"/>
</dbReference>
<keyword evidence="6" id="KW-0012">Acyltransferase</keyword>
<dbReference type="SUPFAM" id="SSF53901">
    <property type="entry name" value="Thiolase-like"/>
    <property type="match status" value="1"/>
</dbReference>
<dbReference type="SMART" id="SM00829">
    <property type="entry name" value="PKS_ER"/>
    <property type="match status" value="1"/>
</dbReference>
<dbReference type="Gene3D" id="3.40.50.720">
    <property type="entry name" value="NAD(P)-binding Rossmann-like Domain"/>
    <property type="match status" value="3"/>
</dbReference>
<dbReference type="Gene3D" id="3.40.47.10">
    <property type="match status" value="1"/>
</dbReference>
<dbReference type="InterPro" id="IPR020806">
    <property type="entry name" value="PKS_PP-bd"/>
</dbReference>
<dbReference type="RefSeq" id="WP_229487060.1">
    <property type="nucleotide sequence ID" value="NZ_JAIVFQ010000043.1"/>
</dbReference>
<dbReference type="PROSITE" id="PS50075">
    <property type="entry name" value="CARRIER"/>
    <property type="match status" value="1"/>
</dbReference>
<dbReference type="InterPro" id="IPR036291">
    <property type="entry name" value="NAD(P)-bd_dom_sf"/>
</dbReference>
<dbReference type="Pfam" id="PF21089">
    <property type="entry name" value="PKS_DH_N"/>
    <property type="match status" value="1"/>
</dbReference>
<dbReference type="InterPro" id="IPR016036">
    <property type="entry name" value="Malonyl_transacylase_ACP-bd"/>
</dbReference>
<dbReference type="Pfam" id="PF00698">
    <property type="entry name" value="Acyl_transf_1"/>
    <property type="match status" value="1"/>
</dbReference>
<dbReference type="InterPro" id="IPR036736">
    <property type="entry name" value="ACP-like_sf"/>
</dbReference>
<feature type="coiled-coil region" evidence="8">
    <location>
        <begin position="6"/>
        <end position="33"/>
    </location>
</feature>
<dbReference type="InterPro" id="IPR014043">
    <property type="entry name" value="Acyl_transferase_dom"/>
</dbReference>
<evidence type="ECO:0000259" key="11">
    <source>
        <dbReference type="PROSITE" id="PS52019"/>
    </source>
</evidence>
<dbReference type="CDD" id="cd00833">
    <property type="entry name" value="PKS"/>
    <property type="match status" value="1"/>
</dbReference>
<dbReference type="PROSITE" id="PS00012">
    <property type="entry name" value="PHOSPHOPANTETHEINE"/>
    <property type="match status" value="1"/>
</dbReference>
<dbReference type="SUPFAM" id="SSF52151">
    <property type="entry name" value="FabD/lysophospholipase-like"/>
    <property type="match status" value="1"/>
</dbReference>
<dbReference type="Pfam" id="PF00109">
    <property type="entry name" value="ketoacyl-synt"/>
    <property type="match status" value="1"/>
</dbReference>
<dbReference type="Pfam" id="PF14765">
    <property type="entry name" value="PS-DH"/>
    <property type="match status" value="1"/>
</dbReference>
<dbReference type="InterPro" id="IPR020843">
    <property type="entry name" value="ER"/>
</dbReference>
<evidence type="ECO:0000259" key="10">
    <source>
        <dbReference type="PROSITE" id="PS52004"/>
    </source>
</evidence>
<feature type="domain" description="Carrier" evidence="9">
    <location>
        <begin position="2531"/>
        <end position="2606"/>
    </location>
</feature>
<dbReference type="InterPro" id="IPR014030">
    <property type="entry name" value="Ketoacyl_synth_N"/>
</dbReference>
<feature type="region of interest" description="N-terminal hotdog fold" evidence="7">
    <location>
        <begin position="1007"/>
        <end position="1125"/>
    </location>
</feature>
<organism evidence="12 13">
    <name type="scientific">Nostoc favosum CHAB5714</name>
    <dbReference type="NCBI Taxonomy" id="2780399"/>
    <lineage>
        <taxon>Bacteria</taxon>
        <taxon>Bacillati</taxon>
        <taxon>Cyanobacteriota</taxon>
        <taxon>Cyanophyceae</taxon>
        <taxon>Nostocales</taxon>
        <taxon>Nostocaceae</taxon>
        <taxon>Nostoc</taxon>
        <taxon>Nostoc favosum</taxon>
    </lineage>
</organism>
<keyword evidence="3" id="KW-0808">Transferase</keyword>
<dbReference type="SUPFAM" id="SSF51735">
    <property type="entry name" value="NAD(P)-binding Rossmann-fold domains"/>
    <property type="match status" value="3"/>
</dbReference>
<dbReference type="InterPro" id="IPR016039">
    <property type="entry name" value="Thiolase-like"/>
</dbReference>
<dbReference type="InterPro" id="IPR016035">
    <property type="entry name" value="Acyl_Trfase/lysoPLipase"/>
</dbReference>
<dbReference type="SMART" id="SM00822">
    <property type="entry name" value="PKS_KR"/>
    <property type="match status" value="1"/>
</dbReference>
<dbReference type="InterPro" id="IPR020807">
    <property type="entry name" value="PKS_DH"/>
</dbReference>
<dbReference type="Pfam" id="PF13602">
    <property type="entry name" value="ADH_zinc_N_2"/>
    <property type="match status" value="1"/>
</dbReference>
<dbReference type="EMBL" id="JAIVFQ010000043">
    <property type="protein sequence ID" value="MCC5602086.1"/>
    <property type="molecule type" value="Genomic_DNA"/>
</dbReference>
<dbReference type="SMART" id="SM00826">
    <property type="entry name" value="PKS_DH"/>
    <property type="match status" value="1"/>
</dbReference>
<dbReference type="InterPro" id="IPR013217">
    <property type="entry name" value="Methyltransf_12"/>
</dbReference>
<sequence>MTQPESKDYRALMQNALQELRDLRRKVKAQTEAIAIVSMGCRFPGGADTPQALWELLRNGVDAITEVPGDRWQLDKFYNPDPSVPGKMYNRYGGFIGQLQEFDAEFFGIAPREAVSLDPQQRLLLEVSWEALENAGIPPEQLADSPTGVFIGISSNDYSTHLLNRPVTDIDAYLATGNSHSTAAGRLSYTLGFTGPSLAVDTACSSSLVAVHLACQSLRRGECNIALVGGVNRILSPEFTINFSKARMLANDGRCKTFDATADGFVRGEGCGIIVLQRLSDAIAAGYPILAVIKGSAVNQDGHSSGLTVPNGPSQQAVIRQALANSTVDPADITYIEAHGTGTALGDPIEVGALGAVFGDNHTRDRPLLIGSLKTNIGHLEAAAGIAGLIKVVLALKYGEIPPHLHFQEPNPHIAWEQLPITVPTTCIPWNSGKRLAGVSSFGFSGTNAHIVLAAAPTEIPNKDKIERPLHLLTLSAKTPTALEHLARNYVAYLSQHQDVSFADVCFSANTGRSHLEYRLAIIADSPTVACEKLYHFIDSQENISISNPTLGKGLSIPNELGFERKIHPSLTLPMHWGGDLISGFPPMHREIKGGNTRYEKESDLSIHGSGAGGVPQLRPKIAFLFTGQGSQYINMGRELYKTQSSFRHQIDYCCELLHPELSLDLRNLLYLSSIPIPHSQNLDQTIYTQPALFVLEYALCQLWLSWGVKPDFLMGHSVGEYVAACIAGVFSLEDGLKLIATRARLMQQLPHGKMIAVAAAKSELQELILPFNQQVSIAAVNAPNNTVISGETVAVDQIAAILEAQGIKTTPLPVSHAFHSPLMEAMLTEFEQVARTVNFHPPQYPIISNLTGKIIDTEIATPEYWCRHIRQPVQFFAGVQTLIQQECSVFLEVGAKPILLGMARSLVADEGKYLWLPSLRAGQEDWQVILSSVAALYGRGVQLDWHRFDQGYNRRRLNVPNYTFQRKRFWAEITPPALSGIPLCPPDALGDERGVGGLGRGRVDVHPLLGQKLHLAKSVNLYFEQELADNSPIYLQDHQVFAQVILPGAAYIEMALAAGKEVFQSERLYLENISLQQACIFSPDSPRIVQFILTDSYEFEIVSAAENAWTVHTTGKVGVNKDIKPNGIFNFLEQQRHCTQITNIADFYQNLKTVGINYGERFQVITQLWYNENQSLAEIHLPEICTERSGYQFHPIVLDGCLQAIAAILSHQSTSSVYLPIGLDRLTIWETVGENLWSWVQLRRADISSPIIIADIQVLTPEGVAIATFSGLQLKAVESQSIFAEDSSADWREWLYEVEWRLQSHPNPLLKETYALPSPEMIAQQLAPQFTKLLTKSEIQIYAELLPQLETLSLAYIVEALQQLGLSLQMGEDFSGQQLQIIPEQEQLFIHLLSMLTAAGILQQQDERWYVRQSPNVGQAQILQAQLQTKYPSSSAELTLIERCGLRLSEVLQGRCEPLQILFPNGDLSAIAQLYQNSPGAQMMNTLVQQAVLSALEKLPSGQTVRILEIGAGTGGTTANLLPQLATQSVEYVFTDISPLFLAKARQQFSDYTFVRYQSLNIEQPIVSQGFTANSFDIIIAANVLHTTKDLSQTITNVKSLLAPNGLLILLEGTRPSSWLDLIFGLTEGWWRFQDKDLRKTHPLISTQQWHNLLQVNGFASVADIIPNSVLPEVLAQQAVIVAQSDQARDAINRVCTGEWLIVTDYFELGDAIAQQLQQQQQQQLCTILAPGVHKSGEVASESQFYPSLALPMHWGGDLISGFPQCIGGIKGGNSDTVASENIQKSIKNIVYISSSQEHIETLPQDCYAECTNVLNLVQALIQKQHQPINLWLVTQGAVNPTSTITGLMQSPVWGMGKVIRLEHPELNCRCVDLDPTKAAISQIDTLLTEFMHPSQEEEIALHSTGRRVARLTHFTNPQKLLAVPEQPYRLTIGTRGLLDSLQWQTSQRRQPQLGEVEIQVRATGLNFIDVLDALGLLPFDRNWFGVECAGEIVAVGEGVSEFSIGDAVVALAADSFSRYVTTNTRLVVAKPDFLSFETAATIPANFLTAEYALREVAAIQKGQRILIHAATGGTGMAALQIAQQAGAEVFATASPGKWQTLRSLGVQHIFNSRTLDFAQEILEVTDGEGVDIVFNSLAGEFIPASLEVLKANGCFIEIGKRGVWNSQKVAQVKPLVAYHLVDLMNMAGQNPQQVQSLLHRLIAQFQSQKLQPLPHKVFPAQKVVTALQIMQQAQHIGKIAITHEPTDEDLETLPIHPEGTYLITGGMGGLGLRVAHWLVEKGAKYLVLVGRSCPTLEAQSQIQALQATGATVITTQADVVQGEELAAVLTNIQQNYPPLRGVIHGAGVLDDGVLQQLNSERLQSVMSVKVAGAWNLHLLTQNILLDYFIMFSSAASLLGSPGQANHVAANTFLDTLAQYRHSQGLPALSINWGVWLDIGAAAKRQIATKMSLRGISAIAPNQGIDILEFLLTQSSTQVGVVPVNWSELLAQGLSSPFFTDFQTQAPSPIHQTSQLMQQLTSLGVSDRIPLLITYLQTEVGKVLGLPPSQLPNAQVGFFDMGMDSLMMVELRSRLEATLNKAIASTILFEHPTIQSLAHHIASEFLLNTEQRELAQAMIVSELENSISEQGIETSITDELEAIEALLKSQ</sequence>
<evidence type="ECO:0000313" key="12">
    <source>
        <dbReference type="EMBL" id="MCC5602086.1"/>
    </source>
</evidence>
<dbReference type="Pfam" id="PF22621">
    <property type="entry name" value="CurL-like_PKS_C"/>
    <property type="match status" value="1"/>
</dbReference>
<keyword evidence="2" id="KW-0597">Phosphoprotein</keyword>
<dbReference type="SMART" id="SM00827">
    <property type="entry name" value="PKS_AT"/>
    <property type="match status" value="1"/>
</dbReference>
<dbReference type="Gene3D" id="3.40.50.150">
    <property type="entry name" value="Vaccinia Virus protein VP39"/>
    <property type="match status" value="1"/>
</dbReference>
<dbReference type="InterPro" id="IPR011032">
    <property type="entry name" value="GroES-like_sf"/>
</dbReference>
<evidence type="ECO:0000256" key="3">
    <source>
        <dbReference type="ARBA" id="ARBA00022679"/>
    </source>
</evidence>
<dbReference type="CDD" id="cd02440">
    <property type="entry name" value="AdoMet_MTases"/>
    <property type="match status" value="1"/>
</dbReference>
<evidence type="ECO:0000256" key="6">
    <source>
        <dbReference type="ARBA" id="ARBA00023315"/>
    </source>
</evidence>
<evidence type="ECO:0000256" key="1">
    <source>
        <dbReference type="ARBA" id="ARBA00022450"/>
    </source>
</evidence>
<dbReference type="SUPFAM" id="SSF53335">
    <property type="entry name" value="S-adenosyl-L-methionine-dependent methyltransferases"/>
    <property type="match status" value="1"/>
</dbReference>
<feature type="active site" description="Proton donor; for dehydratase activity" evidence="7">
    <location>
        <position position="1200"/>
    </location>
</feature>
<dbReference type="CDD" id="cd05195">
    <property type="entry name" value="enoyl_red"/>
    <property type="match status" value="1"/>
</dbReference>
<dbReference type="Pfam" id="PF08240">
    <property type="entry name" value="ADH_N"/>
    <property type="match status" value="1"/>
</dbReference>
<dbReference type="InterPro" id="IPR013968">
    <property type="entry name" value="PKS_KR"/>
</dbReference>
<dbReference type="PROSITE" id="PS00606">
    <property type="entry name" value="KS3_1"/>
    <property type="match status" value="1"/>
</dbReference>
<keyword evidence="1" id="KW-0596">Phosphopantetheine</keyword>
<dbReference type="Gene3D" id="3.10.129.120">
    <property type="match status" value="1"/>
</dbReference>
<feature type="active site" description="Proton acceptor; for dehydratase activity" evidence="7">
    <location>
        <position position="1039"/>
    </location>
</feature>
<dbReference type="CDD" id="cd08955">
    <property type="entry name" value="KR_2_FAS_SDR_x"/>
    <property type="match status" value="1"/>
</dbReference>
<dbReference type="Pfam" id="PF00550">
    <property type="entry name" value="PP-binding"/>
    <property type="match status" value="1"/>
</dbReference>
<dbReference type="InterPro" id="IPR013154">
    <property type="entry name" value="ADH-like_N"/>
</dbReference>
<dbReference type="InterPro" id="IPR018201">
    <property type="entry name" value="Ketoacyl_synth_AS"/>
</dbReference>